<organism evidence="4 5">
    <name type="scientific">Polyplax serrata</name>
    <name type="common">Common mouse louse</name>
    <dbReference type="NCBI Taxonomy" id="468196"/>
    <lineage>
        <taxon>Eukaryota</taxon>
        <taxon>Metazoa</taxon>
        <taxon>Ecdysozoa</taxon>
        <taxon>Arthropoda</taxon>
        <taxon>Hexapoda</taxon>
        <taxon>Insecta</taxon>
        <taxon>Pterygota</taxon>
        <taxon>Neoptera</taxon>
        <taxon>Paraneoptera</taxon>
        <taxon>Psocodea</taxon>
        <taxon>Troctomorpha</taxon>
        <taxon>Phthiraptera</taxon>
        <taxon>Anoplura</taxon>
        <taxon>Polyplacidae</taxon>
        <taxon>Polyplax</taxon>
    </lineage>
</organism>
<evidence type="ECO:0000256" key="1">
    <source>
        <dbReference type="ARBA" id="ARBA00004127"/>
    </source>
</evidence>
<dbReference type="SMART" id="SM00831">
    <property type="entry name" value="Cation_ATPase_N"/>
    <property type="match status" value="1"/>
</dbReference>
<accession>A0ABR1AI08</accession>
<dbReference type="EMBL" id="JAWJWF010000048">
    <property type="protein sequence ID" value="KAK6620006.1"/>
    <property type="molecule type" value="Genomic_DNA"/>
</dbReference>
<dbReference type="InterPro" id="IPR004014">
    <property type="entry name" value="ATPase_P-typ_cation-transptr_N"/>
</dbReference>
<gene>
    <name evidence="4" type="primary">ATP2B2_2</name>
    <name evidence="4" type="ORF">RUM44_006406</name>
</gene>
<comment type="caution">
    <text evidence="4">The sequence shown here is derived from an EMBL/GenBank/DDBJ whole genome shotgun (WGS) entry which is preliminary data.</text>
</comment>
<sequence>MLVGAGMAMIDGRPAQYGVTLKQLRELMEHRGREGVQKVNEYGGVQELCKKLYTHPNEGLSDVKVDIEHRRETFGSNTIPPKPPKTFLQLVWEALQDMTLIILEIAALVSLALSFYHPEQNQGCRCKPLRNSTQIARGLMEKVGMRKVLCHFDCEICGKKELNGIELLLENP</sequence>
<dbReference type="Gene3D" id="2.70.150.10">
    <property type="entry name" value="Calcium-transporting ATPase, cytoplasmic transduction domain A"/>
    <property type="match status" value="1"/>
</dbReference>
<reference evidence="4 5" key="1">
    <citation type="submission" date="2023-09" db="EMBL/GenBank/DDBJ databases">
        <title>Genomes of two closely related lineages of the louse Polyplax serrata with different host specificities.</title>
        <authorList>
            <person name="Martinu J."/>
            <person name="Tarabai H."/>
            <person name="Stefka J."/>
            <person name="Hypsa V."/>
        </authorList>
    </citation>
    <scope>NUCLEOTIDE SEQUENCE [LARGE SCALE GENOMIC DNA]</scope>
    <source>
        <strain evidence="4">98ZLc_SE</strain>
    </source>
</reference>
<dbReference type="Gene3D" id="1.20.1110.10">
    <property type="entry name" value="Calcium-transporting ATPase, transmembrane domain"/>
    <property type="match status" value="1"/>
</dbReference>
<feature type="domain" description="Cation-transporting P-type ATPase N-terminal" evidence="3">
    <location>
        <begin position="40"/>
        <end position="115"/>
    </location>
</feature>
<evidence type="ECO:0000313" key="4">
    <source>
        <dbReference type="EMBL" id="KAK6620006.1"/>
    </source>
</evidence>
<evidence type="ECO:0000313" key="5">
    <source>
        <dbReference type="Proteomes" id="UP001359485"/>
    </source>
</evidence>
<protein>
    <submittedName>
        <fullName evidence="4">Plasma membrane calcium-transporting ATPase 2</fullName>
    </submittedName>
</protein>
<evidence type="ECO:0000259" key="3">
    <source>
        <dbReference type="SMART" id="SM00831"/>
    </source>
</evidence>
<comment type="subcellular location">
    <subcellularLocation>
        <location evidence="1">Endomembrane system</location>
        <topology evidence="1">Multi-pass membrane protein</topology>
    </subcellularLocation>
</comment>
<dbReference type="SUPFAM" id="SSF81665">
    <property type="entry name" value="Calcium ATPase, transmembrane domain M"/>
    <property type="match status" value="1"/>
</dbReference>
<evidence type="ECO:0000256" key="2">
    <source>
        <dbReference type="ARBA" id="ARBA00022842"/>
    </source>
</evidence>
<keyword evidence="5" id="KW-1185">Reference proteome</keyword>
<dbReference type="InterPro" id="IPR023298">
    <property type="entry name" value="ATPase_P-typ_TM_dom_sf"/>
</dbReference>
<name>A0ABR1AI08_POLSC</name>
<dbReference type="PANTHER" id="PTHR24093:SF369">
    <property type="entry name" value="CALCIUM-TRANSPORTING ATPASE"/>
    <property type="match status" value="1"/>
</dbReference>
<keyword evidence="2" id="KW-0460">Magnesium</keyword>
<dbReference type="PANTHER" id="PTHR24093">
    <property type="entry name" value="CATION TRANSPORTING ATPASE"/>
    <property type="match status" value="1"/>
</dbReference>
<dbReference type="Pfam" id="PF00690">
    <property type="entry name" value="Cation_ATPase_N"/>
    <property type="match status" value="1"/>
</dbReference>
<proteinExistence type="predicted"/>
<dbReference type="Proteomes" id="UP001359485">
    <property type="component" value="Unassembled WGS sequence"/>
</dbReference>